<keyword evidence="3" id="KW-1185">Reference proteome</keyword>
<feature type="signal peptide" evidence="1">
    <location>
        <begin position="1"/>
        <end position="27"/>
    </location>
</feature>
<sequence length="730" mass="81182">MTMHRKILGSLVLVLTILTSTPLVANAADTVPEGINLESVFDASFTTFEDQQKNAAHVPAGSPNMVEITNDKSQVGAIWSNEQHKFKLHEEKHVSMWIYFGKKTNYAGDGIAFVLHNDSNKTRAIAKDVRNNNGQSLGVWGKNSANSSQEVAKNAIQNSWALEFDTYRNDTLSDGSGLDLKVPKGQSHVYAGFPGKPETYLPIPKKSKTYYLANNEHAKPISNLVDGQWHHLSLDWYPPVANSNQGTMHYKFNDKIYRGADSAAGNIAEDTVKINLDETFGSDVQEVYWGFTGSTGNNAEIARVVFESVPDLVNLKSTQQVVNLTTQQVLASTADGSIPASNHVNVNDKLEYTFASEHEGGQAWKNVHLTLPPIDNLVVSKVEVYQYPKDTQNVVPKKSWHSWPSNQTIISELVKTGEHLEVKVTGEVKKPTATNAQVKVVQKQPVIFNAPNGQIKFEVPPTALIDNKRYAYGFWPNKKNHAINRIDENDDITVKTTITYAGSVDTRAFNQIVMVGEDDREICRFKNADKKGASPAELYFLMGDDHDNVNSKSLEFTIPYQDYHEKLANLFRVGKHPLAFYVADKNNRQVSNYIYLDLTIQGQLKLVVSPQMVFESITLTGQDRELAPQEKSGWYLKILNHGKQDWNLQADVEQLKPQGNSSAKESVGELYFQGVAGEPIASSNNTKMNKNLEHDIGSQLKGKLRLKIFGSAPAGEYSAKIIWTLKSTPA</sequence>
<evidence type="ECO:0000313" key="3">
    <source>
        <dbReference type="Proteomes" id="UP000050920"/>
    </source>
</evidence>
<reference evidence="2 3" key="1">
    <citation type="journal article" date="2015" name="Genome Announc.">
        <title>Expanding the biotechnology potential of lactobacilli through comparative genomics of 213 strains and associated genera.</title>
        <authorList>
            <person name="Sun Z."/>
            <person name="Harris H.M."/>
            <person name="McCann A."/>
            <person name="Guo C."/>
            <person name="Argimon S."/>
            <person name="Zhang W."/>
            <person name="Yang X."/>
            <person name="Jeffery I.B."/>
            <person name="Cooney J.C."/>
            <person name="Kagawa T.F."/>
            <person name="Liu W."/>
            <person name="Song Y."/>
            <person name="Salvetti E."/>
            <person name="Wrobel A."/>
            <person name="Rasinkangas P."/>
            <person name="Parkhill J."/>
            <person name="Rea M.C."/>
            <person name="O'Sullivan O."/>
            <person name="Ritari J."/>
            <person name="Douillard F.P."/>
            <person name="Paul Ross R."/>
            <person name="Yang R."/>
            <person name="Briner A.E."/>
            <person name="Felis G.E."/>
            <person name="de Vos W.M."/>
            <person name="Barrangou R."/>
            <person name="Klaenhammer T.R."/>
            <person name="Caufield P.W."/>
            <person name="Cui Y."/>
            <person name="Zhang H."/>
            <person name="O'Toole P.W."/>
        </authorList>
    </citation>
    <scope>NUCLEOTIDE SEQUENCE [LARGE SCALE GENOMIC DNA]</scope>
    <source>
        <strain evidence="2 3">DSM 21115</strain>
    </source>
</reference>
<organism evidence="2 3">
    <name type="scientific">Lactiplantibacillus fabifermentans DSM 21115</name>
    <dbReference type="NCBI Taxonomy" id="1413187"/>
    <lineage>
        <taxon>Bacteria</taxon>
        <taxon>Bacillati</taxon>
        <taxon>Bacillota</taxon>
        <taxon>Bacilli</taxon>
        <taxon>Lactobacillales</taxon>
        <taxon>Lactobacillaceae</taxon>
        <taxon>Lactiplantibacillus</taxon>
    </lineage>
</organism>
<feature type="chain" id="PRO_5006421214" description="Extracellular protein" evidence="1">
    <location>
        <begin position="28"/>
        <end position="730"/>
    </location>
</feature>
<dbReference type="Proteomes" id="UP000050920">
    <property type="component" value="Unassembled WGS sequence"/>
</dbReference>
<evidence type="ECO:0008006" key="4">
    <source>
        <dbReference type="Google" id="ProtNLM"/>
    </source>
</evidence>
<proteinExistence type="predicted"/>
<dbReference type="Pfam" id="PF18483">
    <property type="entry name" value="Lectin_L-type_dom"/>
    <property type="match status" value="1"/>
</dbReference>
<keyword evidence="1" id="KW-0732">Signal</keyword>
<evidence type="ECO:0000256" key="1">
    <source>
        <dbReference type="SAM" id="SignalP"/>
    </source>
</evidence>
<dbReference type="InterPro" id="IPR013320">
    <property type="entry name" value="ConA-like_dom_sf"/>
</dbReference>
<gene>
    <name evidence="2" type="ORF">DY78_GL000407</name>
</gene>
<accession>A0A0R2NQ71</accession>
<dbReference type="SUPFAM" id="SSF49899">
    <property type="entry name" value="Concanavalin A-like lectins/glucanases"/>
    <property type="match status" value="1"/>
</dbReference>
<evidence type="ECO:0000313" key="2">
    <source>
        <dbReference type="EMBL" id="KRO27010.1"/>
    </source>
</evidence>
<protein>
    <recommendedName>
        <fullName evidence="4">Extracellular protein</fullName>
    </recommendedName>
</protein>
<dbReference type="Gene3D" id="2.60.120.200">
    <property type="match status" value="1"/>
</dbReference>
<name>A0A0R2NQ71_9LACO</name>
<dbReference type="AlphaFoldDB" id="A0A0R2NQ71"/>
<comment type="caution">
    <text evidence="2">The sequence shown here is derived from an EMBL/GenBank/DDBJ whole genome shotgun (WGS) entry which is preliminary data.</text>
</comment>
<dbReference type="EMBL" id="AYGX02000095">
    <property type="protein sequence ID" value="KRO27010.1"/>
    <property type="molecule type" value="Genomic_DNA"/>
</dbReference>